<sequence>MAQFLLTYLEQPQMTSPEEGKAHMGKWMNWLTGLGEAVVYPASPVKRSKVVGPDGVSDEPVAITGFLIVEADDMEAAVKIAQSDPFSDHAKMAVSELMVMGG</sequence>
<keyword evidence="4" id="KW-1185">Reference proteome</keyword>
<dbReference type="Pfam" id="PF03795">
    <property type="entry name" value="YCII"/>
    <property type="match status" value="1"/>
</dbReference>
<dbReference type="InterPro" id="IPR011008">
    <property type="entry name" value="Dimeric_a/b-barrel"/>
</dbReference>
<dbReference type="InterPro" id="IPR005545">
    <property type="entry name" value="YCII"/>
</dbReference>
<accession>A0AAN0VJI1</accession>
<dbReference type="GeneID" id="93367365"/>
<proteinExistence type="inferred from homology"/>
<dbReference type="EMBL" id="CP003984">
    <property type="protein sequence ID" value="AII88300.1"/>
    <property type="molecule type" value="Genomic_DNA"/>
</dbReference>
<dbReference type="SUPFAM" id="SSF54909">
    <property type="entry name" value="Dimeric alpha+beta barrel"/>
    <property type="match status" value="1"/>
</dbReference>
<dbReference type="KEGG" id="ptp:RCA23_c27920"/>
<organism evidence="3 4">
    <name type="scientific">Planktomarina temperata RCA23</name>
    <dbReference type="NCBI Taxonomy" id="666509"/>
    <lineage>
        <taxon>Bacteria</taxon>
        <taxon>Pseudomonadati</taxon>
        <taxon>Pseudomonadota</taxon>
        <taxon>Alphaproteobacteria</taxon>
        <taxon>Rhodobacterales</taxon>
        <taxon>Paracoccaceae</taxon>
        <taxon>Planktomarina</taxon>
    </lineage>
</organism>
<evidence type="ECO:0000313" key="3">
    <source>
        <dbReference type="EMBL" id="AII88300.1"/>
    </source>
</evidence>
<dbReference type="AlphaFoldDB" id="A0AAN0VJI1"/>
<evidence type="ECO:0000256" key="1">
    <source>
        <dbReference type="ARBA" id="ARBA00007689"/>
    </source>
</evidence>
<name>A0AAN0VJI1_9RHOB</name>
<comment type="similarity">
    <text evidence="1">Belongs to the YciI family.</text>
</comment>
<reference evidence="3 4" key="1">
    <citation type="journal article" date="2014" name="ISME J.">
        <title>Adaptation of an abundant Roseobacter RCA organism to pelagic systems revealed by genomic and transcriptomic analyses.</title>
        <authorList>
            <person name="Voget S."/>
            <person name="Wemheuer B."/>
            <person name="Brinkhoff T."/>
            <person name="Vollmers J."/>
            <person name="Dietrich S."/>
            <person name="Giebel H.A."/>
            <person name="Beardsley C."/>
            <person name="Sardemann C."/>
            <person name="Bakenhus I."/>
            <person name="Billerbeck S."/>
            <person name="Daniel R."/>
            <person name="Simon M."/>
        </authorList>
    </citation>
    <scope>NUCLEOTIDE SEQUENCE [LARGE SCALE GENOMIC DNA]</scope>
    <source>
        <strain evidence="3 4">RCA23</strain>
    </source>
</reference>
<dbReference type="Proteomes" id="UP000028680">
    <property type="component" value="Chromosome"/>
</dbReference>
<protein>
    <recommendedName>
        <fullName evidence="2">YCII-related domain-containing protein</fullName>
    </recommendedName>
</protein>
<evidence type="ECO:0000313" key="4">
    <source>
        <dbReference type="Proteomes" id="UP000028680"/>
    </source>
</evidence>
<dbReference type="RefSeq" id="WP_169701427.1">
    <property type="nucleotide sequence ID" value="NZ_CP003984.1"/>
</dbReference>
<dbReference type="Gene3D" id="3.30.70.1060">
    <property type="entry name" value="Dimeric alpha+beta barrel"/>
    <property type="match status" value="1"/>
</dbReference>
<feature type="domain" description="YCII-related" evidence="2">
    <location>
        <begin position="11"/>
        <end position="95"/>
    </location>
</feature>
<evidence type="ECO:0000259" key="2">
    <source>
        <dbReference type="Pfam" id="PF03795"/>
    </source>
</evidence>
<gene>
    <name evidence="3" type="ORF">RCA23_c27920</name>
</gene>